<name>A0AAV4AVJ0_9GAST</name>
<dbReference type="AlphaFoldDB" id="A0AAV4AVJ0"/>
<protein>
    <submittedName>
        <fullName evidence="2">Uncharacterized protein</fullName>
    </submittedName>
</protein>
<comment type="caution">
    <text evidence="2">The sequence shown here is derived from an EMBL/GenBank/DDBJ whole genome shotgun (WGS) entry which is preliminary data.</text>
</comment>
<evidence type="ECO:0000256" key="1">
    <source>
        <dbReference type="SAM" id="MobiDB-lite"/>
    </source>
</evidence>
<feature type="region of interest" description="Disordered" evidence="1">
    <location>
        <begin position="1"/>
        <end position="26"/>
    </location>
</feature>
<feature type="region of interest" description="Disordered" evidence="1">
    <location>
        <begin position="52"/>
        <end position="72"/>
    </location>
</feature>
<organism evidence="2 3">
    <name type="scientific">Plakobranchus ocellatus</name>
    <dbReference type="NCBI Taxonomy" id="259542"/>
    <lineage>
        <taxon>Eukaryota</taxon>
        <taxon>Metazoa</taxon>
        <taxon>Spiralia</taxon>
        <taxon>Lophotrochozoa</taxon>
        <taxon>Mollusca</taxon>
        <taxon>Gastropoda</taxon>
        <taxon>Heterobranchia</taxon>
        <taxon>Euthyneura</taxon>
        <taxon>Panpulmonata</taxon>
        <taxon>Sacoglossa</taxon>
        <taxon>Placobranchoidea</taxon>
        <taxon>Plakobranchidae</taxon>
        <taxon>Plakobranchus</taxon>
    </lineage>
</organism>
<evidence type="ECO:0000313" key="3">
    <source>
        <dbReference type="Proteomes" id="UP000735302"/>
    </source>
</evidence>
<feature type="compositionally biased region" description="Basic residues" evidence="1">
    <location>
        <begin position="1"/>
        <end position="19"/>
    </location>
</feature>
<dbReference type="Proteomes" id="UP000735302">
    <property type="component" value="Unassembled WGS sequence"/>
</dbReference>
<reference evidence="2 3" key="1">
    <citation type="journal article" date="2021" name="Elife">
        <title>Chloroplast acquisition without the gene transfer in kleptoplastic sea slugs, Plakobranchus ocellatus.</title>
        <authorList>
            <person name="Maeda T."/>
            <person name="Takahashi S."/>
            <person name="Yoshida T."/>
            <person name="Shimamura S."/>
            <person name="Takaki Y."/>
            <person name="Nagai Y."/>
            <person name="Toyoda A."/>
            <person name="Suzuki Y."/>
            <person name="Arimoto A."/>
            <person name="Ishii H."/>
            <person name="Satoh N."/>
            <person name="Nishiyama T."/>
            <person name="Hasebe M."/>
            <person name="Maruyama T."/>
            <person name="Minagawa J."/>
            <person name="Obokata J."/>
            <person name="Shigenobu S."/>
        </authorList>
    </citation>
    <scope>NUCLEOTIDE SEQUENCE [LARGE SCALE GENOMIC DNA]</scope>
</reference>
<proteinExistence type="predicted"/>
<sequence>MTRHQQLRTTIRQHSRGKAQHLPDDTEPCYHGRTCGLSQLWPAMYSRSPMKSKSLSVGQVKRRTARLPQRPSTAALWTPSNQRRLKSDWAIGPNVPIGDVHTCWKQAARTIT</sequence>
<dbReference type="EMBL" id="BLXT01004413">
    <property type="protein sequence ID" value="GFO12370.1"/>
    <property type="molecule type" value="Genomic_DNA"/>
</dbReference>
<accession>A0AAV4AVJ0</accession>
<keyword evidence="3" id="KW-1185">Reference proteome</keyword>
<gene>
    <name evidence="2" type="ORF">PoB_003887500</name>
</gene>
<evidence type="ECO:0000313" key="2">
    <source>
        <dbReference type="EMBL" id="GFO12370.1"/>
    </source>
</evidence>